<dbReference type="Proteomes" id="UP000002149">
    <property type="component" value="Chromosome 5"/>
</dbReference>
<dbReference type="AlphaFoldDB" id="Q5KGE1"/>
<reference evidence="2 3" key="1">
    <citation type="journal article" date="2005" name="Science">
        <title>The genome of the basidiomycetous yeast and human pathogen Cryptococcus neoformans.</title>
        <authorList>
            <person name="Loftus B.J."/>
            <person name="Fung E."/>
            <person name="Roncaglia P."/>
            <person name="Rowley D."/>
            <person name="Amedeo P."/>
            <person name="Bruno D."/>
            <person name="Vamathevan J."/>
            <person name="Miranda M."/>
            <person name="Anderson I.J."/>
            <person name="Fraser J.A."/>
            <person name="Allen J.E."/>
            <person name="Bosdet I.E."/>
            <person name="Brent M.R."/>
            <person name="Chiu R."/>
            <person name="Doering T.L."/>
            <person name="Donlin M.J."/>
            <person name="D'Souza C.A."/>
            <person name="Fox D.S."/>
            <person name="Grinberg V."/>
            <person name="Fu J."/>
            <person name="Fukushima M."/>
            <person name="Haas B.J."/>
            <person name="Huang J.C."/>
            <person name="Janbon G."/>
            <person name="Jones S.J."/>
            <person name="Koo H.L."/>
            <person name="Krzywinski M.I."/>
            <person name="Kwon-Chung J.K."/>
            <person name="Lengeler K.B."/>
            <person name="Maiti R."/>
            <person name="Marra M.A."/>
            <person name="Marra R.E."/>
            <person name="Mathewson C.A."/>
            <person name="Mitchell T.G."/>
            <person name="Pertea M."/>
            <person name="Riggs F.R."/>
            <person name="Salzberg S.L."/>
            <person name="Schein J.E."/>
            <person name="Shvartsbeyn A."/>
            <person name="Shin H."/>
            <person name="Shumway M."/>
            <person name="Specht C.A."/>
            <person name="Suh B.B."/>
            <person name="Tenney A."/>
            <person name="Utterback T.R."/>
            <person name="Wickes B.L."/>
            <person name="Wortman J.R."/>
            <person name="Wye N.H."/>
            <person name="Kronstad J.W."/>
            <person name="Lodge J.K."/>
            <person name="Heitman J."/>
            <person name="Davis R.W."/>
            <person name="Fraser C.M."/>
            <person name="Hyman R.W."/>
        </authorList>
    </citation>
    <scope>NUCLEOTIDE SEQUENCE [LARGE SCALE GENOMIC DNA]</scope>
    <source>
        <strain evidence="3">JEC21 / ATCC MYA-565</strain>
    </source>
</reference>
<dbReference type="RefSeq" id="XP_024512967.1">
    <property type="nucleotide sequence ID" value="XM_024657273.1"/>
</dbReference>
<proteinExistence type="predicted"/>
<feature type="compositionally biased region" description="Polar residues" evidence="1">
    <location>
        <begin position="19"/>
        <end position="46"/>
    </location>
</feature>
<name>Q5KGE1_CRYD1</name>
<accession>Q55RY9</accession>
<protein>
    <submittedName>
        <fullName evidence="2">Expressed protein</fullName>
    </submittedName>
</protein>
<dbReference type="HOGENOM" id="CLU_1510544_0_0_1"/>
<accession>Q5KGE1</accession>
<sequence length="178" mass="19521">MVHVMMIQLTASAFAENLQLPSPSTNPSLRTSRGISPPVNGSTAWTNNSLEAQRSPFIQSSLSAFPCPLLADEVDEKLRRPRPSSSELRESVGILVEEEDERILDECRRVVYNPPIGGELPPMVIAHVPSSPPRGKLRMAGTLSLLSLLSRRETEALRDRLSAANLSDRPITRSKSPT</sequence>
<organism evidence="2 3">
    <name type="scientific">Cryptococcus deneoformans (strain JEC21 / ATCC MYA-565)</name>
    <name type="common">Cryptococcus neoformans var. neoformans serotype D</name>
    <dbReference type="NCBI Taxonomy" id="214684"/>
    <lineage>
        <taxon>Eukaryota</taxon>
        <taxon>Fungi</taxon>
        <taxon>Dikarya</taxon>
        <taxon>Basidiomycota</taxon>
        <taxon>Agaricomycotina</taxon>
        <taxon>Tremellomycetes</taxon>
        <taxon>Tremellales</taxon>
        <taxon>Cryptococcaceae</taxon>
        <taxon>Cryptococcus</taxon>
        <taxon>Cryptococcus neoformans species complex</taxon>
    </lineage>
</organism>
<gene>
    <name evidence="2" type="ordered locus">CNE03940</name>
</gene>
<evidence type="ECO:0000313" key="2">
    <source>
        <dbReference type="EMBL" id="AAW43841.1"/>
    </source>
</evidence>
<dbReference type="EMBL" id="AE017345">
    <property type="protein sequence ID" value="AAW43841.1"/>
    <property type="molecule type" value="Genomic_DNA"/>
</dbReference>
<keyword evidence="3" id="KW-1185">Reference proteome</keyword>
<dbReference type="PaxDb" id="214684-Q5KGE1"/>
<feature type="region of interest" description="Disordered" evidence="1">
    <location>
        <begin position="18"/>
        <end position="46"/>
    </location>
</feature>
<evidence type="ECO:0000313" key="3">
    <source>
        <dbReference type="Proteomes" id="UP000002149"/>
    </source>
</evidence>
<evidence type="ECO:0000256" key="1">
    <source>
        <dbReference type="SAM" id="MobiDB-lite"/>
    </source>
</evidence>
<dbReference type="VEuPathDB" id="FungiDB:CNE03940"/>
<dbReference type="InParanoid" id="Q5KGE1"/>
<dbReference type="GeneID" id="3257611"/>
<dbReference type="KEGG" id="cne:CNE03940"/>